<evidence type="ECO:0000313" key="7">
    <source>
        <dbReference type="Proteomes" id="UP000027135"/>
    </source>
</evidence>
<name>A0A067QJP7_ZOONE</name>
<dbReference type="Proteomes" id="UP000027135">
    <property type="component" value="Unassembled WGS sequence"/>
</dbReference>
<accession>A0A067QJP7</accession>
<evidence type="ECO:0000256" key="2">
    <source>
        <dbReference type="ARBA" id="ARBA00010596"/>
    </source>
</evidence>
<evidence type="ECO:0000256" key="4">
    <source>
        <dbReference type="ARBA" id="ARBA00022989"/>
    </source>
</evidence>
<dbReference type="eggNOG" id="KOG3103">
    <property type="taxonomic scope" value="Eukaryota"/>
</dbReference>
<evidence type="ECO:0000256" key="3">
    <source>
        <dbReference type="ARBA" id="ARBA00022692"/>
    </source>
</evidence>
<keyword evidence="3" id="KW-0812">Transmembrane</keyword>
<dbReference type="GO" id="GO:0048280">
    <property type="term" value="P:vesicle fusion with Golgi apparatus"/>
    <property type="evidence" value="ECO:0007669"/>
    <property type="project" value="TreeGrafter"/>
</dbReference>
<comment type="similarity">
    <text evidence="2">Belongs to the YIP1 family.</text>
</comment>
<gene>
    <name evidence="6" type="ORF">L798_00937</name>
</gene>
<dbReference type="PANTHER" id="PTHR21236">
    <property type="entry name" value="GOLGI MEMBRANE PROTEIN YIP1"/>
    <property type="match status" value="1"/>
</dbReference>
<proteinExistence type="inferred from homology"/>
<keyword evidence="4" id="KW-1133">Transmembrane helix</keyword>
<dbReference type="GO" id="GO:0005802">
    <property type="term" value="C:trans-Golgi network"/>
    <property type="evidence" value="ECO:0007669"/>
    <property type="project" value="TreeGrafter"/>
</dbReference>
<dbReference type="EMBL" id="KK853260">
    <property type="protein sequence ID" value="KDR09225.1"/>
    <property type="molecule type" value="Genomic_DNA"/>
</dbReference>
<organism evidence="6 7">
    <name type="scientific">Zootermopsis nevadensis</name>
    <name type="common">Dampwood termite</name>
    <dbReference type="NCBI Taxonomy" id="136037"/>
    <lineage>
        <taxon>Eukaryota</taxon>
        <taxon>Metazoa</taxon>
        <taxon>Ecdysozoa</taxon>
        <taxon>Arthropoda</taxon>
        <taxon>Hexapoda</taxon>
        <taxon>Insecta</taxon>
        <taxon>Pterygota</taxon>
        <taxon>Neoptera</taxon>
        <taxon>Polyneoptera</taxon>
        <taxon>Dictyoptera</taxon>
        <taxon>Blattodea</taxon>
        <taxon>Blattoidea</taxon>
        <taxon>Termitoidae</taxon>
        <taxon>Termopsidae</taxon>
        <taxon>Zootermopsis</taxon>
    </lineage>
</organism>
<sequence>MIKGQRRSLLSDVDGIGVNESTWFETLVRHLGREMCASQGFLPIRIHCNTTHSNQGPLYNSIVHPMSRSCRYGFDMNPGIINNVELAFPISFVGLLDRSSGKRRSFQPANLTYLYSVVDIIGAADTKRGIYDISPNVIHAIDFNCTSVSKTLNYASANSGSFRILNLDQTYIIESFLLQHKRGVTKRLELNQRISGTCFCGCQANGLTSDKVGREPSYVLARLPPQAGHQLQSLDQDLYRAVVESGLSDSSATFRSRRKTTYSDHVPCWWPLLGDFWGIQKWPPARFSVLGWYTNQTQEMGNTLAVLNPYRITDASILQDTDLAGPLVFCLAFGAFLLLNIEQEHGYQAKLTSRYMTKSKYVIPAMGVGNRFAAPVWKGPLQLYLWHWSIRLSGCILSAESYGDEQRHVGIRNLRSRLLSAANGHPVWHQRHNVSPVSTVPVIKLHSSGSQKNRATLQHEQQYERATTDQNSQLRVELKEKRCEMGIEGLVLTGIAVAWCSLSASKLFATALYMTHQQMLVAYPCALFLDLAKQCRFVGGKTNETNALSESLKPLLDGRNDGVRGPISSSVQSALYYRTSDSLLALPLKIPPTKNYCADYTID</sequence>
<dbReference type="AlphaFoldDB" id="A0A067QJP7"/>
<dbReference type="GO" id="GO:0016020">
    <property type="term" value="C:membrane"/>
    <property type="evidence" value="ECO:0007669"/>
    <property type="project" value="UniProtKB-SubCell"/>
</dbReference>
<dbReference type="GO" id="GO:0006888">
    <property type="term" value="P:endoplasmic reticulum to Golgi vesicle-mediated transport"/>
    <property type="evidence" value="ECO:0007669"/>
    <property type="project" value="InterPro"/>
</dbReference>
<comment type="subcellular location">
    <subcellularLocation>
        <location evidence="1">Membrane</location>
        <topology evidence="1">Multi-pass membrane protein</topology>
    </subcellularLocation>
</comment>
<dbReference type="PANTHER" id="PTHR21236:SF2">
    <property type="entry name" value="PROTEIN YIPF"/>
    <property type="match status" value="1"/>
</dbReference>
<evidence type="ECO:0000256" key="5">
    <source>
        <dbReference type="ARBA" id="ARBA00023136"/>
    </source>
</evidence>
<dbReference type="STRING" id="136037.A0A067QJP7"/>
<evidence type="ECO:0000313" key="6">
    <source>
        <dbReference type="EMBL" id="KDR09225.1"/>
    </source>
</evidence>
<reference evidence="6 7" key="1">
    <citation type="journal article" date="2014" name="Nat. Commun.">
        <title>Molecular traces of alternative social organization in a termite genome.</title>
        <authorList>
            <person name="Terrapon N."/>
            <person name="Li C."/>
            <person name="Robertson H.M."/>
            <person name="Ji L."/>
            <person name="Meng X."/>
            <person name="Booth W."/>
            <person name="Chen Z."/>
            <person name="Childers C.P."/>
            <person name="Glastad K.M."/>
            <person name="Gokhale K."/>
            <person name="Gowin J."/>
            <person name="Gronenberg W."/>
            <person name="Hermansen R.A."/>
            <person name="Hu H."/>
            <person name="Hunt B.G."/>
            <person name="Huylmans A.K."/>
            <person name="Khalil S.M."/>
            <person name="Mitchell R.D."/>
            <person name="Munoz-Torres M.C."/>
            <person name="Mustard J.A."/>
            <person name="Pan H."/>
            <person name="Reese J.T."/>
            <person name="Scharf M.E."/>
            <person name="Sun F."/>
            <person name="Vogel H."/>
            <person name="Xiao J."/>
            <person name="Yang W."/>
            <person name="Yang Z."/>
            <person name="Yang Z."/>
            <person name="Zhou J."/>
            <person name="Zhu J."/>
            <person name="Brent C.S."/>
            <person name="Elsik C.G."/>
            <person name="Goodisman M.A."/>
            <person name="Liberles D.A."/>
            <person name="Roe R.M."/>
            <person name="Vargo E.L."/>
            <person name="Vilcinskas A."/>
            <person name="Wang J."/>
            <person name="Bornberg-Bauer E."/>
            <person name="Korb J."/>
            <person name="Zhang G."/>
            <person name="Liebig J."/>
        </authorList>
    </citation>
    <scope>NUCLEOTIDE SEQUENCE [LARGE SCALE GENOMIC DNA]</scope>
    <source>
        <tissue evidence="6">Whole organism</tissue>
    </source>
</reference>
<keyword evidence="7" id="KW-1185">Reference proteome</keyword>
<evidence type="ECO:0000256" key="1">
    <source>
        <dbReference type="ARBA" id="ARBA00004141"/>
    </source>
</evidence>
<keyword evidence="5" id="KW-0472">Membrane</keyword>
<protein>
    <submittedName>
        <fullName evidence="6">Protein YIPF5</fullName>
    </submittedName>
</protein>
<dbReference type="InParanoid" id="A0A067QJP7"/>
<dbReference type="InterPro" id="IPR045231">
    <property type="entry name" value="Yip1/4-like"/>
</dbReference>